<dbReference type="KEGG" id="hcu:MUN79_11680"/>
<dbReference type="AlphaFoldDB" id="A0A8T9QI56"/>
<gene>
    <name evidence="1" type="ORF">MUN79_11680</name>
</gene>
<evidence type="ECO:0008006" key="3">
    <source>
        <dbReference type="Google" id="ProtNLM"/>
    </source>
</evidence>
<dbReference type="PROSITE" id="PS51257">
    <property type="entry name" value="PROKAR_LIPOPROTEIN"/>
    <property type="match status" value="1"/>
</dbReference>
<proteinExistence type="predicted"/>
<keyword evidence="2" id="KW-1185">Reference proteome</keyword>
<dbReference type="EMBL" id="CP095046">
    <property type="protein sequence ID" value="UOQ74473.1"/>
    <property type="molecule type" value="Genomic_DNA"/>
</dbReference>
<sequence>MKLYLLALSVALSGCIVEDPCEDKPDAVGLRPRLRLLSASSTSLFFRGTGYFRDSVRLLDEQGRRVDLPVDQYDEPSDIPFALHGQGKEPVLYTLLTRQYIVYLKKTDQDTLRVEYQFSKDDCGTRNLDAMWVFYNNKKVFDGFLYQTDIVVKKP</sequence>
<reference evidence="1" key="1">
    <citation type="submission" date="2022-04" db="EMBL/GenBank/DDBJ databases">
        <title>Hymenobacter sp. isolated from the air.</title>
        <authorList>
            <person name="Won M."/>
            <person name="Lee C.-M."/>
            <person name="Woen H.-Y."/>
            <person name="Kwon S.-W."/>
        </authorList>
    </citation>
    <scope>NUCLEOTIDE SEQUENCE</scope>
    <source>
        <strain evidence="1">5116S-3</strain>
    </source>
</reference>
<evidence type="ECO:0000313" key="1">
    <source>
        <dbReference type="EMBL" id="UOQ74473.1"/>
    </source>
</evidence>
<evidence type="ECO:0000313" key="2">
    <source>
        <dbReference type="Proteomes" id="UP000831796"/>
    </source>
</evidence>
<name>A0A8T9QI56_9BACT</name>
<protein>
    <recommendedName>
        <fullName evidence="3">Lipoprotein</fullName>
    </recommendedName>
</protein>
<dbReference type="RefSeq" id="WP_244677813.1">
    <property type="nucleotide sequence ID" value="NZ_CP095046.1"/>
</dbReference>
<accession>A0A8T9QI56</accession>
<organism evidence="1 2">
    <name type="scientific">Hymenobacter cellulosilyticus</name>
    <dbReference type="NCBI Taxonomy" id="2932248"/>
    <lineage>
        <taxon>Bacteria</taxon>
        <taxon>Pseudomonadati</taxon>
        <taxon>Bacteroidota</taxon>
        <taxon>Cytophagia</taxon>
        <taxon>Cytophagales</taxon>
        <taxon>Hymenobacteraceae</taxon>
        <taxon>Hymenobacter</taxon>
    </lineage>
</organism>
<dbReference type="Proteomes" id="UP000831796">
    <property type="component" value="Chromosome"/>
</dbReference>